<dbReference type="EMBL" id="CP000967">
    <property type="protein sequence ID" value="ACD61507.1"/>
    <property type="molecule type" value="Genomic_DNA"/>
</dbReference>
<dbReference type="Proteomes" id="UP000001740">
    <property type="component" value="Chromosome"/>
</dbReference>
<organism evidence="1 2">
    <name type="scientific">Xanthomonas oryzae pv. oryzae (strain PXO99A)</name>
    <dbReference type="NCBI Taxonomy" id="360094"/>
    <lineage>
        <taxon>Bacteria</taxon>
        <taxon>Pseudomonadati</taxon>
        <taxon>Pseudomonadota</taxon>
        <taxon>Gammaproteobacteria</taxon>
        <taxon>Lysobacterales</taxon>
        <taxon>Lysobacteraceae</taxon>
        <taxon>Xanthomonas</taxon>
    </lineage>
</organism>
<gene>
    <name evidence="1" type="ordered locus">PXO_03306</name>
</gene>
<evidence type="ECO:0000313" key="1">
    <source>
        <dbReference type="EMBL" id="ACD61507.1"/>
    </source>
</evidence>
<protein>
    <submittedName>
        <fullName evidence="1">Uncharacterized protein</fullName>
    </submittedName>
</protein>
<dbReference type="KEGG" id="xop:PXO_03306"/>
<sequence length="52" mass="6138">MAGRWADVMRWSSPARQVEPPRIANLAGDRRAGWRWRMRIRCCLRLRAAQTT</sequence>
<name>A0A0K0GR88_XANOP</name>
<proteinExistence type="predicted"/>
<dbReference type="HOGENOM" id="CLU_3223903_0_0_6"/>
<dbReference type="AlphaFoldDB" id="A0A0K0GR88"/>
<accession>A0A0K0GR88</accession>
<evidence type="ECO:0000313" key="2">
    <source>
        <dbReference type="Proteomes" id="UP000001740"/>
    </source>
</evidence>
<reference evidence="1 2" key="1">
    <citation type="journal article" date="2008" name="BMC Genomics">
        <title>Genome sequence and rapid evolution of the rice pathogen Xanthomonas oryzae pv. oryzae PXO99A.</title>
        <authorList>
            <person name="Salzberg S.L."/>
            <person name="Sommer D.D."/>
            <person name="Schatz M.C."/>
            <person name="Phillippy A.M."/>
            <person name="Rabinowicz P.D."/>
            <person name="Tsuge S."/>
            <person name="Furutani A."/>
            <person name="Ochiai H."/>
            <person name="Delcher A.L."/>
            <person name="Kelley D."/>
            <person name="Madupu R."/>
            <person name="Puiu D."/>
            <person name="Radune D."/>
            <person name="Shumway M."/>
            <person name="Trapnell C."/>
            <person name="Aparna G."/>
            <person name="Jha G."/>
            <person name="Pandey A."/>
            <person name="Patil P.B."/>
            <person name="Ishihara H."/>
            <person name="Meyer D.F."/>
            <person name="Szurek B."/>
            <person name="Verdier V."/>
            <person name="Koebnik R."/>
            <person name="Dow J.M."/>
            <person name="Ryan R.P."/>
            <person name="Hirata H."/>
            <person name="Tsuyumu S."/>
            <person name="Won Lee S."/>
            <person name="Seo Y.S."/>
            <person name="Sriariyanum M."/>
            <person name="Ronald P.C."/>
            <person name="Sonti R.V."/>
            <person name="Van Sluys M.A."/>
            <person name="Leach J.E."/>
            <person name="White F.F."/>
            <person name="Bogdanove A.J."/>
        </authorList>
    </citation>
    <scope>NUCLEOTIDE SEQUENCE [LARGE SCALE GENOMIC DNA]</scope>
    <source>
        <strain evidence="1 2">PXO99A</strain>
    </source>
</reference>